<dbReference type="SMART" id="SM00248">
    <property type="entry name" value="ANK"/>
    <property type="match status" value="2"/>
</dbReference>
<feature type="non-terminal residue" evidence="2">
    <location>
        <position position="119"/>
    </location>
</feature>
<proteinExistence type="predicted"/>
<dbReference type="SUPFAM" id="SSF48403">
    <property type="entry name" value="Ankyrin repeat"/>
    <property type="match status" value="1"/>
</dbReference>
<dbReference type="EMBL" id="WBMX01000807">
    <property type="protein sequence ID" value="NXC14608.1"/>
    <property type="molecule type" value="Genomic_DNA"/>
</dbReference>
<gene>
    <name evidence="2" type="primary">Ankrd7</name>
    <name evidence="2" type="ORF">CORCRI_R11601</name>
</gene>
<comment type="caution">
    <text evidence="2">The sequence shown here is derived from an EMBL/GenBank/DDBJ whole genome shotgun (WGS) entry which is preliminary data.</text>
</comment>
<keyword evidence="1" id="KW-0040">ANK repeat</keyword>
<dbReference type="OrthoDB" id="9995210at2759"/>
<dbReference type="Pfam" id="PF12796">
    <property type="entry name" value="Ank_2"/>
    <property type="match status" value="1"/>
</dbReference>
<dbReference type="PANTHER" id="PTHR24147">
    <property type="entry name" value="ANKYRIN REPEAT DOMAIN 36-RELATED"/>
    <property type="match status" value="1"/>
</dbReference>
<protein>
    <submittedName>
        <fullName evidence="2">ANKR7 protein</fullName>
    </submittedName>
</protein>
<dbReference type="InterPro" id="IPR050657">
    <property type="entry name" value="Ankyrin_repeat_domain"/>
</dbReference>
<dbReference type="PROSITE" id="PS50088">
    <property type="entry name" value="ANK_REPEAT"/>
    <property type="match status" value="2"/>
</dbReference>
<dbReference type="Gene3D" id="1.25.40.20">
    <property type="entry name" value="Ankyrin repeat-containing domain"/>
    <property type="match status" value="2"/>
</dbReference>
<dbReference type="InterPro" id="IPR002110">
    <property type="entry name" value="Ankyrin_rpt"/>
</dbReference>
<dbReference type="PROSITE" id="PS50297">
    <property type="entry name" value="ANK_REP_REGION"/>
    <property type="match status" value="1"/>
</dbReference>
<feature type="repeat" description="ANK" evidence="1">
    <location>
        <begin position="65"/>
        <end position="97"/>
    </location>
</feature>
<dbReference type="PANTHER" id="PTHR24147:SF53">
    <property type="entry name" value="ANKYRIN REPEAT DOMAIN 26"/>
    <property type="match status" value="1"/>
</dbReference>
<feature type="non-terminal residue" evidence="2">
    <location>
        <position position="1"/>
    </location>
</feature>
<name>A0A851L8Y2_CORCR</name>
<evidence type="ECO:0000313" key="3">
    <source>
        <dbReference type="Proteomes" id="UP000621168"/>
    </source>
</evidence>
<dbReference type="AlphaFoldDB" id="A0A851L8Y2"/>
<organism evidence="2 3">
    <name type="scientific">Corythaeola cristata</name>
    <name type="common">Great blue turaco</name>
    <dbReference type="NCBI Taxonomy" id="103954"/>
    <lineage>
        <taxon>Eukaryota</taxon>
        <taxon>Metazoa</taxon>
        <taxon>Chordata</taxon>
        <taxon>Craniata</taxon>
        <taxon>Vertebrata</taxon>
        <taxon>Euteleostomi</taxon>
        <taxon>Archelosauria</taxon>
        <taxon>Archosauria</taxon>
        <taxon>Dinosauria</taxon>
        <taxon>Saurischia</taxon>
        <taxon>Theropoda</taxon>
        <taxon>Coelurosauria</taxon>
        <taxon>Aves</taxon>
        <taxon>Neognathae</taxon>
        <taxon>Neoaves</taxon>
        <taxon>Otidimorphae</taxon>
        <taxon>Musophagiformes</taxon>
        <taxon>Musophagidae</taxon>
        <taxon>Corythaeola</taxon>
    </lineage>
</organism>
<dbReference type="Proteomes" id="UP000621168">
    <property type="component" value="Unassembled WGS sequence"/>
</dbReference>
<reference evidence="2" key="1">
    <citation type="submission" date="2019-09" db="EMBL/GenBank/DDBJ databases">
        <title>Bird 10,000 Genomes (B10K) Project - Family phase.</title>
        <authorList>
            <person name="Zhang G."/>
        </authorList>
    </citation>
    <scope>NUCLEOTIDE SEQUENCE</scope>
    <source>
        <strain evidence="2">B10K-CU-031-40</strain>
    </source>
</reference>
<accession>A0A851L8Y2</accession>
<feature type="repeat" description="ANK" evidence="1">
    <location>
        <begin position="32"/>
        <end position="64"/>
    </location>
</feature>
<dbReference type="InterPro" id="IPR036770">
    <property type="entry name" value="Ankyrin_rpt-contain_sf"/>
</dbReference>
<evidence type="ECO:0000313" key="2">
    <source>
        <dbReference type="EMBL" id="NXC14608.1"/>
    </source>
</evidence>
<sequence>SRTPLHLPCENGHTDVRFPTRNTCQLNTHDSFKKSPLMKAVEHQHRDCVAILLEHGANPGFKDPCGNTALHLAAIIPSESVVELLLEHNADIDAQNMLGYTPLAMAIVERCDDMVKFLL</sequence>
<keyword evidence="3" id="KW-1185">Reference proteome</keyword>
<evidence type="ECO:0000256" key="1">
    <source>
        <dbReference type="PROSITE-ProRule" id="PRU00023"/>
    </source>
</evidence>
<dbReference type="PRINTS" id="PR01415">
    <property type="entry name" value="ANKYRIN"/>
</dbReference>